<dbReference type="Gene3D" id="1.10.510.10">
    <property type="entry name" value="Transferase(Phosphotransferase) domain 1"/>
    <property type="match status" value="1"/>
</dbReference>
<evidence type="ECO:0000313" key="6">
    <source>
        <dbReference type="EMBL" id="KDQ16944.1"/>
    </source>
</evidence>
<dbReference type="PROSITE" id="PS50011">
    <property type="entry name" value="PROTEIN_KINASE_DOM"/>
    <property type="match status" value="1"/>
</dbReference>
<dbReference type="OrthoDB" id="248923at2759"/>
<protein>
    <recommendedName>
        <fullName evidence="5">Protein kinase domain-containing protein</fullName>
    </recommendedName>
</protein>
<feature type="region of interest" description="Disordered" evidence="4">
    <location>
        <begin position="818"/>
        <end position="853"/>
    </location>
</feature>
<evidence type="ECO:0000313" key="7">
    <source>
        <dbReference type="Proteomes" id="UP000027195"/>
    </source>
</evidence>
<feature type="compositionally biased region" description="Low complexity" evidence="4">
    <location>
        <begin position="1"/>
        <end position="12"/>
    </location>
</feature>
<gene>
    <name evidence="6" type="ORF">BOTBODRAFT_30328</name>
</gene>
<keyword evidence="3" id="KW-0067">ATP-binding</keyword>
<feature type="compositionally biased region" description="Low complexity" evidence="4">
    <location>
        <begin position="475"/>
        <end position="494"/>
    </location>
</feature>
<feature type="compositionally biased region" description="Polar residues" evidence="4">
    <location>
        <begin position="249"/>
        <end position="267"/>
    </location>
</feature>
<feature type="region of interest" description="Disordered" evidence="4">
    <location>
        <begin position="1"/>
        <end position="147"/>
    </location>
</feature>
<feature type="compositionally biased region" description="Low complexity" evidence="4">
    <location>
        <begin position="821"/>
        <end position="833"/>
    </location>
</feature>
<feature type="compositionally biased region" description="Low complexity" evidence="4">
    <location>
        <begin position="637"/>
        <end position="662"/>
    </location>
</feature>
<feature type="compositionally biased region" description="Low complexity" evidence="4">
    <location>
        <begin position="287"/>
        <end position="299"/>
    </location>
</feature>
<dbReference type="SUPFAM" id="SSF56112">
    <property type="entry name" value="Protein kinase-like (PK-like)"/>
    <property type="match status" value="1"/>
</dbReference>
<evidence type="ECO:0000256" key="3">
    <source>
        <dbReference type="ARBA" id="ARBA00022840"/>
    </source>
</evidence>
<feature type="compositionally biased region" description="Polar residues" evidence="4">
    <location>
        <begin position="25"/>
        <end position="39"/>
    </location>
</feature>
<dbReference type="InterPro" id="IPR051931">
    <property type="entry name" value="PAK3-like"/>
</dbReference>
<comment type="similarity">
    <text evidence="1">Belongs to the protein kinase superfamily. STE Ser/Thr protein kinase family. STE20 subfamily.</text>
</comment>
<dbReference type="PANTHER" id="PTHR45832:SF22">
    <property type="entry name" value="SERINE_THREONINE-PROTEIN KINASE SAMKA-RELATED"/>
    <property type="match status" value="1"/>
</dbReference>
<dbReference type="InParanoid" id="A0A067MN33"/>
<dbReference type="EMBL" id="KL198025">
    <property type="protein sequence ID" value="KDQ16944.1"/>
    <property type="molecule type" value="Genomic_DNA"/>
</dbReference>
<accession>A0A067MN33</accession>
<dbReference type="SMART" id="SM00219">
    <property type="entry name" value="TyrKc"/>
    <property type="match status" value="1"/>
</dbReference>
<evidence type="ECO:0000259" key="5">
    <source>
        <dbReference type="PROSITE" id="PS50011"/>
    </source>
</evidence>
<name>A0A067MN33_BOTB1</name>
<feature type="compositionally biased region" description="Low complexity" evidence="4">
    <location>
        <begin position="67"/>
        <end position="78"/>
    </location>
</feature>
<feature type="compositionally biased region" description="Low complexity" evidence="4">
    <location>
        <begin position="679"/>
        <end position="706"/>
    </location>
</feature>
<dbReference type="HOGENOM" id="CLU_002065_0_0_1"/>
<dbReference type="Gene3D" id="3.90.810.10">
    <property type="entry name" value="CRIB domain"/>
    <property type="match status" value="1"/>
</dbReference>
<dbReference type="InterPro" id="IPR020635">
    <property type="entry name" value="Tyr_kinase_cat_dom"/>
</dbReference>
<feature type="compositionally biased region" description="Polar residues" evidence="4">
    <location>
        <begin position="82"/>
        <end position="91"/>
    </location>
</feature>
<feature type="compositionally biased region" description="Basic and acidic residues" evidence="4">
    <location>
        <begin position="760"/>
        <end position="791"/>
    </location>
</feature>
<evidence type="ECO:0000256" key="4">
    <source>
        <dbReference type="SAM" id="MobiDB-lite"/>
    </source>
</evidence>
<dbReference type="InterPro" id="IPR000719">
    <property type="entry name" value="Prot_kinase_dom"/>
</dbReference>
<feature type="compositionally biased region" description="Low complexity" evidence="4">
    <location>
        <begin position="742"/>
        <end position="757"/>
    </location>
</feature>
<feature type="region of interest" description="Disordered" evidence="4">
    <location>
        <begin position="573"/>
        <end position="706"/>
    </location>
</feature>
<dbReference type="Pfam" id="PF00069">
    <property type="entry name" value="Pkinase"/>
    <property type="match status" value="1"/>
</dbReference>
<feature type="domain" description="Protein kinase" evidence="5">
    <location>
        <begin position="903"/>
        <end position="1172"/>
    </location>
</feature>
<proteinExistence type="inferred from homology"/>
<dbReference type="AlphaFoldDB" id="A0A067MN33"/>
<evidence type="ECO:0000256" key="2">
    <source>
        <dbReference type="ARBA" id="ARBA00022741"/>
    </source>
</evidence>
<sequence>MNKSATTPSSSTSPPPPNPARFSRMWSSLKGTSRTQYIAQDQPPPPPEKDDRWLQKPTAFYTTAQGSLSTSSINSSTIPATPLSSASSNSGWDPARSTTPASTSSSTAPAPRAMSGFKKALAKIPSVGKGPRKRPSMSSVLEDASPESISLPWNVQHHIHVEPGESGLSGLPPAWATALADVGFSDEEIGRMYEQRQLQRKSSGILLASSRSSSPPPQLRPLTPTQLSPTGSSWSLVGQTPKKGMSEASCRSGSPVTEASGTPNVNGGTRKPSYRLVLLPNSPSPTPSTTVSTAASRPSGDSASSVSTAITIPLPGPKNYATPTKKGPLRVVNVASPTNSLLECPPPSYTTFAASEEEEVLPPSTPVLRLPDLPPRLSLYGDNLDDWSTAILSAIPSSPSVVKPPPASSSTLPALTSNPSTSSPLRKSATLPPKLELNLSPLNLARANTLSSSQNSLDQVSRFEPHSIRPTEPLRIPSRSRGSTSPTSPSSLASTDDDLFTPTAPPIPPSPTFTPPTPTNGPVRSLTMLSTMSSSSIGSASFSTTMTAEPVVIRGASVATRAPAISITTSPRRSDLVLRKDGLPPMPAATFAQGQPSTSQLNSQWSPDSDAGKRQSPRQISPRLMDCDKSLPPDPSSPVLTPTPTSSSSFSSTSTFAAAQSTRVASPPFSPRSFEAERPLASSSSASSPPSSSSRSRTPLSSTPIPTTLQLPLQLHLPSLDPLAPSRPNSYLSAESPVQPGSALSDASSAHSSTLSLTEEMERAGIDGTDGGRRSVDTQESSHESLDDVDKGVSFGMGTRVKQVGVTPVSPKDVVAVNGKASPTLPPSASASPVPVITVNDGEDAEDEDGEDYDYDYDYDLTDDYTGDGDGDDDDNEESLRALAPAFEPLVVHIDRRDPTTLFTNLTQVADGQYGPVFAAHVATLSPPSAATPTVVAVKTITIDNPWGAGGSSSAKASKVQALRAELDIMSQVRHPHILSTDALYVHDDVLWVEMELMERSLADLLALVMDGLVIDEMDAARLASDAAHGLAYLQSLNIAHRDVRSDNLLLSKDGFLKLADFSHAIHVSPPRSKRLSMLSVPPYWMAPEMRNGQPYDAHLVDVWGLGATVWELIEGSPPFVEIEDPQQFGDRWPEFSMAESYSLALHHFLRLCSEPVATRPRSSELLQSPFIRTAGPRRNIVQLLAKARQIEQDLQQ</sequence>
<dbReference type="Proteomes" id="UP000027195">
    <property type="component" value="Unassembled WGS sequence"/>
</dbReference>
<evidence type="ECO:0000256" key="1">
    <source>
        <dbReference type="ARBA" id="ARBA00008874"/>
    </source>
</evidence>
<organism evidence="6 7">
    <name type="scientific">Botryobasidium botryosum (strain FD-172 SS1)</name>
    <dbReference type="NCBI Taxonomy" id="930990"/>
    <lineage>
        <taxon>Eukaryota</taxon>
        <taxon>Fungi</taxon>
        <taxon>Dikarya</taxon>
        <taxon>Basidiomycota</taxon>
        <taxon>Agaricomycotina</taxon>
        <taxon>Agaricomycetes</taxon>
        <taxon>Cantharellales</taxon>
        <taxon>Botryobasidiaceae</taxon>
        <taxon>Botryobasidium</taxon>
    </lineage>
</organism>
<dbReference type="GO" id="GO:0004713">
    <property type="term" value="F:protein tyrosine kinase activity"/>
    <property type="evidence" value="ECO:0007669"/>
    <property type="project" value="InterPro"/>
</dbReference>
<reference evidence="7" key="1">
    <citation type="journal article" date="2014" name="Proc. Natl. Acad. Sci. U.S.A.">
        <title>Extensive sampling of basidiomycete genomes demonstrates inadequacy of the white-rot/brown-rot paradigm for wood decay fungi.</title>
        <authorList>
            <person name="Riley R."/>
            <person name="Salamov A.A."/>
            <person name="Brown D.W."/>
            <person name="Nagy L.G."/>
            <person name="Floudas D."/>
            <person name="Held B.W."/>
            <person name="Levasseur A."/>
            <person name="Lombard V."/>
            <person name="Morin E."/>
            <person name="Otillar R."/>
            <person name="Lindquist E.A."/>
            <person name="Sun H."/>
            <person name="LaButti K.M."/>
            <person name="Schmutz J."/>
            <person name="Jabbour D."/>
            <person name="Luo H."/>
            <person name="Baker S.E."/>
            <person name="Pisabarro A.G."/>
            <person name="Walton J.D."/>
            <person name="Blanchette R.A."/>
            <person name="Henrissat B."/>
            <person name="Martin F."/>
            <person name="Cullen D."/>
            <person name="Hibbett D.S."/>
            <person name="Grigoriev I.V."/>
        </authorList>
    </citation>
    <scope>NUCLEOTIDE SEQUENCE [LARGE SCALE GENOMIC DNA]</scope>
    <source>
        <strain evidence="7">FD-172 SS1</strain>
    </source>
</reference>
<feature type="region of interest" description="Disordered" evidence="4">
    <location>
        <begin position="398"/>
        <end position="429"/>
    </location>
</feature>
<feature type="region of interest" description="Disordered" evidence="4">
    <location>
        <begin position="718"/>
        <end position="792"/>
    </location>
</feature>
<feature type="compositionally biased region" description="Polar residues" evidence="4">
    <location>
        <begin position="592"/>
        <end position="607"/>
    </location>
</feature>
<dbReference type="InterPro" id="IPR036936">
    <property type="entry name" value="CRIB_dom_sf"/>
</dbReference>
<feature type="region of interest" description="Disordered" evidence="4">
    <location>
        <begin position="208"/>
        <end position="309"/>
    </location>
</feature>
<feature type="region of interest" description="Disordered" evidence="4">
    <location>
        <begin position="453"/>
        <end position="522"/>
    </location>
</feature>
<keyword evidence="2" id="KW-0547">Nucleotide-binding</keyword>
<feature type="compositionally biased region" description="Pro residues" evidence="4">
    <location>
        <begin position="503"/>
        <end position="519"/>
    </location>
</feature>
<feature type="compositionally biased region" description="Low complexity" evidence="4">
    <location>
        <begin position="408"/>
        <end position="425"/>
    </location>
</feature>
<feature type="compositionally biased region" description="Low complexity" evidence="4">
    <location>
        <begin position="94"/>
        <end position="113"/>
    </location>
</feature>
<dbReference type="STRING" id="930990.A0A067MN33"/>
<feature type="compositionally biased region" description="Low complexity" evidence="4">
    <location>
        <begin position="220"/>
        <end position="230"/>
    </location>
</feature>
<dbReference type="PANTHER" id="PTHR45832">
    <property type="entry name" value="SERINE/THREONINE-PROTEIN KINASE SAMKA-RELATED-RELATED"/>
    <property type="match status" value="1"/>
</dbReference>
<dbReference type="InterPro" id="IPR011009">
    <property type="entry name" value="Kinase-like_dom_sf"/>
</dbReference>
<keyword evidence="7" id="KW-1185">Reference proteome</keyword>
<dbReference type="GO" id="GO:0005524">
    <property type="term" value="F:ATP binding"/>
    <property type="evidence" value="ECO:0007669"/>
    <property type="project" value="UniProtKB-KW"/>
</dbReference>
<feature type="compositionally biased region" description="Basic and acidic residues" evidence="4">
    <location>
        <begin position="573"/>
        <end position="582"/>
    </location>
</feature>
<feature type="compositionally biased region" description="Acidic residues" evidence="4">
    <location>
        <begin position="841"/>
        <end position="853"/>
    </location>
</feature>